<dbReference type="EMBL" id="ML170240">
    <property type="protein sequence ID" value="TDL16572.1"/>
    <property type="molecule type" value="Genomic_DNA"/>
</dbReference>
<sequence>MADWDDLADDLADDTTKQAFAILDIIQANCQSDAVNVLAKVLNAENIKAADIKRTREELRPALAKWAKVAVEFGLPSSIVRLRLKPYVAPTCWLPPSFHEANFEAAWQFQEIYQEMLDQDRTGVRLRMLDPYLEPIIALFHGCIIDTPGEERYANDYTIFGEVEHDLVLFGDTLFIVVELTDRVTEAYNNCVAHLLLEFLSTTDIEQYVLQESLRVYGLMTDLMTFHFYSYDLKNKQFNVDEKFVVDHSRERFCYDMISVTNKIFSILLNGYVEALGYWVPIKISKCTASQNDSEADKIVRPKARKRPDRFSTPIENWTQALSLAQQSHAKFQLPFSDLDSLEGNATEGIRLLTESVQLLPRESSFSGESDPFTAEELNAMAKQSVRNWHETLLTRLS</sequence>
<keyword evidence="2" id="KW-1185">Reference proteome</keyword>
<dbReference type="VEuPathDB" id="FungiDB:BD410DRAFT_844310"/>
<protein>
    <submittedName>
        <fullName evidence="1">Uncharacterized protein</fullName>
    </submittedName>
</protein>
<name>A0A4Y7PNZ4_9AGAM</name>
<dbReference type="Proteomes" id="UP000294933">
    <property type="component" value="Unassembled WGS sequence"/>
</dbReference>
<dbReference type="OrthoDB" id="3248548at2759"/>
<accession>A0A4Y7PNZ4</accession>
<evidence type="ECO:0000313" key="1">
    <source>
        <dbReference type="EMBL" id="TDL16572.1"/>
    </source>
</evidence>
<dbReference type="AlphaFoldDB" id="A0A4Y7PNZ4"/>
<organism evidence="1 2">
    <name type="scientific">Rickenella mellea</name>
    <dbReference type="NCBI Taxonomy" id="50990"/>
    <lineage>
        <taxon>Eukaryota</taxon>
        <taxon>Fungi</taxon>
        <taxon>Dikarya</taxon>
        <taxon>Basidiomycota</taxon>
        <taxon>Agaricomycotina</taxon>
        <taxon>Agaricomycetes</taxon>
        <taxon>Hymenochaetales</taxon>
        <taxon>Rickenellaceae</taxon>
        <taxon>Rickenella</taxon>
    </lineage>
</organism>
<gene>
    <name evidence="1" type="ORF">BD410DRAFT_844310</name>
</gene>
<evidence type="ECO:0000313" key="2">
    <source>
        <dbReference type="Proteomes" id="UP000294933"/>
    </source>
</evidence>
<reference evidence="1 2" key="1">
    <citation type="submission" date="2018-06" db="EMBL/GenBank/DDBJ databases">
        <title>A transcriptomic atlas of mushroom development highlights an independent origin of complex multicellularity.</title>
        <authorList>
            <consortium name="DOE Joint Genome Institute"/>
            <person name="Krizsan K."/>
            <person name="Almasi E."/>
            <person name="Merenyi Z."/>
            <person name="Sahu N."/>
            <person name="Viragh M."/>
            <person name="Koszo T."/>
            <person name="Mondo S."/>
            <person name="Kiss B."/>
            <person name="Balint B."/>
            <person name="Kues U."/>
            <person name="Barry K."/>
            <person name="Hegedus J.C."/>
            <person name="Henrissat B."/>
            <person name="Johnson J."/>
            <person name="Lipzen A."/>
            <person name="Ohm R."/>
            <person name="Nagy I."/>
            <person name="Pangilinan J."/>
            <person name="Yan J."/>
            <person name="Xiong Y."/>
            <person name="Grigoriev I.V."/>
            <person name="Hibbett D.S."/>
            <person name="Nagy L.G."/>
        </authorList>
    </citation>
    <scope>NUCLEOTIDE SEQUENCE [LARGE SCALE GENOMIC DNA]</scope>
    <source>
        <strain evidence="1 2">SZMC22713</strain>
    </source>
</reference>
<proteinExistence type="predicted"/>